<evidence type="ECO:0000313" key="1">
    <source>
        <dbReference type="EMBL" id="KAJ8674062.1"/>
    </source>
</evidence>
<sequence length="450" mass="51606">MAGRWRLTDRREYVGDAEFERIQEITARTQTPQLYSYLRQQLISQQELSGGVYHAGAMRLALEADEREHAKRVAENNALPEADRAESIPVVRTRQNALLAEAAPGKYSRDDISLILTHADPDKRLQIINTLFKHVRENETIGPYDVITIIDFIILSFDPQTRENKYARAMIEANVFNLECILSSVQLISTAGTTTYNDEQKRIPNVLHLAMEYQGYDPSRTLGIFLMKWNEFKTKGGQPRPHTLKVKLPDGNDDQITWLDGNTFDEDMTFHCMISTTRGYSYEKTMKKSTPEIRSIMESLKMRYRIDTEKRPPGTPIDPSIVIPSRMSGTQPDIITTLYYHGWCNIVFDSEILDKNKELDRALCSNLISSMIPNYLKTSTHVFLIILYVAIEVDNVLHSRAKERTGAKDIWNYIKAATKNTFMQDAYRVKMCKKWGLLNDEDTISDALSS</sequence>
<keyword evidence="2" id="KW-1185">Reference proteome</keyword>
<comment type="caution">
    <text evidence="1">The sequence shown here is derived from an EMBL/GenBank/DDBJ whole genome shotgun (WGS) entry which is preliminary data.</text>
</comment>
<accession>A0ACC2NSG3</accession>
<dbReference type="Proteomes" id="UP001239111">
    <property type="component" value="Chromosome 3"/>
</dbReference>
<proteinExistence type="predicted"/>
<protein>
    <submittedName>
        <fullName evidence="1">Uncharacterized protein</fullName>
    </submittedName>
</protein>
<dbReference type="EMBL" id="CM056743">
    <property type="protein sequence ID" value="KAJ8674062.1"/>
    <property type="molecule type" value="Genomic_DNA"/>
</dbReference>
<gene>
    <name evidence="1" type="ORF">QAD02_005324</name>
</gene>
<reference evidence="1" key="1">
    <citation type="submission" date="2023-04" db="EMBL/GenBank/DDBJ databases">
        <title>A chromosome-level genome assembly of the parasitoid wasp Eretmocerus hayati.</title>
        <authorList>
            <person name="Zhong Y."/>
            <person name="Liu S."/>
            <person name="Liu Y."/>
        </authorList>
    </citation>
    <scope>NUCLEOTIDE SEQUENCE</scope>
    <source>
        <strain evidence="1">ZJU_SS_LIU_2023</strain>
    </source>
</reference>
<organism evidence="1 2">
    <name type="scientific">Eretmocerus hayati</name>
    <dbReference type="NCBI Taxonomy" id="131215"/>
    <lineage>
        <taxon>Eukaryota</taxon>
        <taxon>Metazoa</taxon>
        <taxon>Ecdysozoa</taxon>
        <taxon>Arthropoda</taxon>
        <taxon>Hexapoda</taxon>
        <taxon>Insecta</taxon>
        <taxon>Pterygota</taxon>
        <taxon>Neoptera</taxon>
        <taxon>Endopterygota</taxon>
        <taxon>Hymenoptera</taxon>
        <taxon>Apocrita</taxon>
        <taxon>Proctotrupomorpha</taxon>
        <taxon>Chalcidoidea</taxon>
        <taxon>Aphelinidae</taxon>
        <taxon>Aphelininae</taxon>
        <taxon>Eretmocerus</taxon>
    </lineage>
</organism>
<evidence type="ECO:0000313" key="2">
    <source>
        <dbReference type="Proteomes" id="UP001239111"/>
    </source>
</evidence>
<name>A0ACC2NSG3_9HYME</name>